<organism evidence="1 2">
    <name type="scientific">Stakelama flava</name>
    <dbReference type="NCBI Taxonomy" id="2860338"/>
    <lineage>
        <taxon>Bacteria</taxon>
        <taxon>Pseudomonadati</taxon>
        <taxon>Pseudomonadota</taxon>
        <taxon>Alphaproteobacteria</taxon>
        <taxon>Sphingomonadales</taxon>
        <taxon>Sphingomonadaceae</taxon>
        <taxon>Stakelama</taxon>
    </lineage>
</organism>
<proteinExistence type="predicted"/>
<comment type="caution">
    <text evidence="1">The sequence shown here is derived from an EMBL/GenBank/DDBJ whole genome shotgun (WGS) entry which is preliminary data.</text>
</comment>
<protein>
    <submittedName>
        <fullName evidence="1">AlpA family phage regulatory protein</fullName>
    </submittedName>
</protein>
<keyword evidence="2" id="KW-1185">Reference proteome</keyword>
<gene>
    <name evidence="1" type="ORF">KY084_04070</name>
</gene>
<evidence type="ECO:0000313" key="2">
    <source>
        <dbReference type="Proteomes" id="UP001197214"/>
    </source>
</evidence>
<reference evidence="1 2" key="1">
    <citation type="submission" date="2021-07" db="EMBL/GenBank/DDBJ databases">
        <title>Stakelama flava sp. nov., a novel endophytic bacterium isolated from branch of Kandelia candel.</title>
        <authorList>
            <person name="Tuo L."/>
        </authorList>
    </citation>
    <scope>NUCLEOTIDE SEQUENCE [LARGE SCALE GENOMIC DNA]</scope>
    <source>
        <strain evidence="1 2">CBK3Z-3</strain>
    </source>
</reference>
<evidence type="ECO:0000313" key="1">
    <source>
        <dbReference type="EMBL" id="MBW4330049.1"/>
    </source>
</evidence>
<name>A0ABS6XJH1_9SPHN</name>
<dbReference type="Proteomes" id="UP001197214">
    <property type="component" value="Unassembled WGS sequence"/>
</dbReference>
<dbReference type="Pfam" id="PF05930">
    <property type="entry name" value="Phage_AlpA"/>
    <property type="match status" value="1"/>
</dbReference>
<dbReference type="RefSeq" id="WP_219237167.1">
    <property type="nucleotide sequence ID" value="NZ_JAHWZX010000003.1"/>
</dbReference>
<sequence>MASPNVEPRRELPKPLIYRERHLQAVTSLSRKAREDAMRAGTFPKPIPLGPKARGWLVSEIEDWVEQRKAARDAA</sequence>
<dbReference type="EMBL" id="JAHWZX010000003">
    <property type="protein sequence ID" value="MBW4330049.1"/>
    <property type="molecule type" value="Genomic_DNA"/>
</dbReference>
<accession>A0ABS6XJH1</accession>
<dbReference type="InterPro" id="IPR010260">
    <property type="entry name" value="AlpA"/>
</dbReference>